<name>A0ABN8QRP3_9CNID</name>
<evidence type="ECO:0000256" key="2">
    <source>
        <dbReference type="PROSITE-ProRule" id="PRU00104"/>
    </source>
</evidence>
<keyword evidence="1 2" id="KW-0833">Ubl conjugation pathway</keyword>
<feature type="domain" description="HECT" evidence="3">
    <location>
        <begin position="14"/>
        <end position="49"/>
    </location>
</feature>
<evidence type="ECO:0000259" key="3">
    <source>
        <dbReference type="PROSITE" id="PS50237"/>
    </source>
</evidence>
<accession>A0ABN8QRP3</accession>
<dbReference type="SUPFAM" id="SSF56204">
    <property type="entry name" value="Hect, E3 ligase catalytic domain"/>
    <property type="match status" value="1"/>
</dbReference>
<evidence type="ECO:0000313" key="4">
    <source>
        <dbReference type="EMBL" id="CAH3166970.1"/>
    </source>
</evidence>
<organism evidence="4 5">
    <name type="scientific">Porites evermanni</name>
    <dbReference type="NCBI Taxonomy" id="104178"/>
    <lineage>
        <taxon>Eukaryota</taxon>
        <taxon>Metazoa</taxon>
        <taxon>Cnidaria</taxon>
        <taxon>Anthozoa</taxon>
        <taxon>Hexacorallia</taxon>
        <taxon>Scleractinia</taxon>
        <taxon>Fungiina</taxon>
        <taxon>Poritidae</taxon>
        <taxon>Porites</taxon>
    </lineage>
</organism>
<dbReference type="EMBL" id="CALNXI010001378">
    <property type="protein sequence ID" value="CAH3166970.1"/>
    <property type="molecule type" value="Genomic_DNA"/>
</dbReference>
<evidence type="ECO:0000256" key="1">
    <source>
        <dbReference type="ARBA" id="ARBA00022786"/>
    </source>
</evidence>
<dbReference type="Proteomes" id="UP001159427">
    <property type="component" value="Unassembled WGS sequence"/>
</dbReference>
<gene>
    <name evidence="4" type="ORF">PEVE_00005872</name>
</gene>
<comment type="caution">
    <text evidence="2">Lacks conserved residue(s) required for the propagation of feature annotation.</text>
</comment>
<reference evidence="4 5" key="1">
    <citation type="submission" date="2022-05" db="EMBL/GenBank/DDBJ databases">
        <authorList>
            <consortium name="Genoscope - CEA"/>
            <person name="William W."/>
        </authorList>
    </citation>
    <scope>NUCLEOTIDE SEQUENCE [LARGE SCALE GENOMIC DNA]</scope>
</reference>
<sequence>MDGALRFYKIGIKVAEKLWQPLAIIFQEEEGFDAGALKIEFFELLLKEMQLRLFEDPDESKVPLRDRSKAFLFKLVGVAISHSIIQNGPVFGALSPVVYYHLAGCDPDLVASQIGKNDVPKNTANLNIIHVLMGNFVFRGYNYEIYFKLKA</sequence>
<protein>
    <recommendedName>
        <fullName evidence="3">HECT domain-containing protein</fullName>
    </recommendedName>
</protein>
<dbReference type="PROSITE" id="PS50237">
    <property type="entry name" value="HECT"/>
    <property type="match status" value="1"/>
</dbReference>
<dbReference type="Gene3D" id="3.90.1750.10">
    <property type="entry name" value="Hect, E3 ligase catalytic domains"/>
    <property type="match status" value="1"/>
</dbReference>
<proteinExistence type="predicted"/>
<comment type="caution">
    <text evidence="4">The sequence shown here is derived from an EMBL/GenBank/DDBJ whole genome shotgun (WGS) entry which is preliminary data.</text>
</comment>
<keyword evidence="5" id="KW-1185">Reference proteome</keyword>
<dbReference type="InterPro" id="IPR035983">
    <property type="entry name" value="Hect_E3_ubiquitin_ligase"/>
</dbReference>
<evidence type="ECO:0000313" key="5">
    <source>
        <dbReference type="Proteomes" id="UP001159427"/>
    </source>
</evidence>
<dbReference type="InterPro" id="IPR000569">
    <property type="entry name" value="HECT_dom"/>
</dbReference>